<dbReference type="PANTHER" id="PTHR35789:SF1">
    <property type="entry name" value="SPORE GERMINATION PROTEIN B3"/>
    <property type="match status" value="1"/>
</dbReference>
<feature type="transmembrane region" description="Helical" evidence="8">
    <location>
        <begin position="12"/>
        <end position="33"/>
    </location>
</feature>
<reference evidence="11 12" key="1">
    <citation type="submission" date="2017-09" db="EMBL/GenBank/DDBJ databases">
        <title>Large-scale bioinformatics analysis of Bacillus genomes uncovers conserved roles of natural products in bacterial physiology.</title>
        <authorList>
            <consortium name="Agbiome Team Llc"/>
            <person name="Bleich R.M."/>
            <person name="Grubbs K.J."/>
            <person name="Santa Maria K.C."/>
            <person name="Allen S.E."/>
            <person name="Farag S."/>
            <person name="Shank E.A."/>
            <person name="Bowers A."/>
        </authorList>
    </citation>
    <scope>NUCLEOTIDE SEQUENCE [LARGE SCALE GENOMIC DNA]</scope>
    <source>
        <strain evidence="11 12">AFS065400</strain>
    </source>
</reference>
<evidence type="ECO:0000256" key="7">
    <source>
        <dbReference type="ARBA" id="ARBA00023288"/>
    </source>
</evidence>
<evidence type="ECO:0000313" key="12">
    <source>
        <dbReference type="Proteomes" id="UP000226106"/>
    </source>
</evidence>
<protein>
    <recommendedName>
        <fullName evidence="13">Ger(X)C family spore germination protein</fullName>
    </recommendedName>
</protein>
<dbReference type="Pfam" id="PF25198">
    <property type="entry name" value="Spore_GerAC_N"/>
    <property type="match status" value="1"/>
</dbReference>
<gene>
    <name evidence="11" type="ORF">COK72_21670</name>
</gene>
<evidence type="ECO:0000256" key="1">
    <source>
        <dbReference type="ARBA" id="ARBA00004635"/>
    </source>
</evidence>
<evidence type="ECO:0000256" key="6">
    <source>
        <dbReference type="ARBA" id="ARBA00023139"/>
    </source>
</evidence>
<keyword evidence="5 8" id="KW-0472">Membrane</keyword>
<dbReference type="NCBIfam" id="TIGR02887">
    <property type="entry name" value="spore_ger_x_C"/>
    <property type="match status" value="1"/>
</dbReference>
<dbReference type="AlphaFoldDB" id="A0A9X7AK34"/>
<evidence type="ECO:0000256" key="4">
    <source>
        <dbReference type="ARBA" id="ARBA00022729"/>
    </source>
</evidence>
<evidence type="ECO:0000259" key="9">
    <source>
        <dbReference type="Pfam" id="PF05504"/>
    </source>
</evidence>
<evidence type="ECO:0000256" key="8">
    <source>
        <dbReference type="SAM" id="Phobius"/>
    </source>
</evidence>
<evidence type="ECO:0000313" key="11">
    <source>
        <dbReference type="EMBL" id="PFT40651.1"/>
    </source>
</evidence>
<evidence type="ECO:0008006" key="13">
    <source>
        <dbReference type="Google" id="ProtNLM"/>
    </source>
</evidence>
<feature type="domain" description="Spore germination GerAC-like C-terminal" evidence="9">
    <location>
        <begin position="213"/>
        <end position="375"/>
    </location>
</feature>
<organism evidence="11 12">
    <name type="scientific">Bacillus thuringiensis</name>
    <dbReference type="NCBI Taxonomy" id="1428"/>
    <lineage>
        <taxon>Bacteria</taxon>
        <taxon>Bacillati</taxon>
        <taxon>Bacillota</taxon>
        <taxon>Bacilli</taxon>
        <taxon>Bacillales</taxon>
        <taxon>Bacillaceae</taxon>
        <taxon>Bacillus</taxon>
        <taxon>Bacillus cereus group</taxon>
    </lineage>
</organism>
<dbReference type="Proteomes" id="UP000226106">
    <property type="component" value="Unassembled WGS sequence"/>
</dbReference>
<name>A0A9X7AK34_BACTU</name>
<evidence type="ECO:0000259" key="10">
    <source>
        <dbReference type="Pfam" id="PF25198"/>
    </source>
</evidence>
<dbReference type="Gene3D" id="3.30.300.210">
    <property type="entry name" value="Nutrient germinant receptor protein C, domain 3"/>
    <property type="match status" value="1"/>
</dbReference>
<sequence>MEKTEGCGCSMNGFKVFFIIICMIVCCGCWDQYLMKDIALVTLIGFDQAKNKKIVTTASIPRIPTSIVGIGKAYTQHISSIANTPQEGRAKIDSKISGTFESAKAQVFLFGKELATSNLLHYLNFVYRNPKDSLETKLVIIDGQASQFLKHIKIKDETPNEYLSRMLKNAEDNSMIVPENIRSFHSKILDARQDPLIPYIKLDTSESRGLLKGLAMIHNQSFSGYYLNVEQAKLYGLMINRKGRVTSFTKRIPFKDKTPAKNFITLNIKKAKSKLNIQVKNKNTIVVYLQLNMQVEISELTAPQSLTLKQLENRLAHTFTGDTREIFTKMKQANCDGLGIGMYIKAFHPNIWNNKNGIAYSKIKFSPLVKIKILNQNLVKNK</sequence>
<keyword evidence="8" id="KW-0812">Transmembrane</keyword>
<dbReference type="InterPro" id="IPR046953">
    <property type="entry name" value="Spore_GerAC-like_C"/>
</dbReference>
<comment type="similarity">
    <text evidence="2">Belongs to the GerABKC lipoprotein family.</text>
</comment>
<dbReference type="InterPro" id="IPR038501">
    <property type="entry name" value="Spore_GerAC_C_sf"/>
</dbReference>
<evidence type="ECO:0000256" key="3">
    <source>
        <dbReference type="ARBA" id="ARBA00022544"/>
    </source>
</evidence>
<comment type="caution">
    <text evidence="11">The sequence shown here is derived from an EMBL/GenBank/DDBJ whole genome shotgun (WGS) entry which is preliminary data.</text>
</comment>
<proteinExistence type="inferred from homology"/>
<dbReference type="InterPro" id="IPR057336">
    <property type="entry name" value="GerAC_N"/>
</dbReference>
<evidence type="ECO:0000256" key="5">
    <source>
        <dbReference type="ARBA" id="ARBA00023136"/>
    </source>
</evidence>
<keyword evidence="3" id="KW-0309">Germination</keyword>
<keyword evidence="7" id="KW-0449">Lipoprotein</keyword>
<dbReference type="InterPro" id="IPR008844">
    <property type="entry name" value="Spore_GerAC-like"/>
</dbReference>
<dbReference type="PANTHER" id="PTHR35789">
    <property type="entry name" value="SPORE GERMINATION PROTEIN B3"/>
    <property type="match status" value="1"/>
</dbReference>
<dbReference type="GO" id="GO:0009847">
    <property type="term" value="P:spore germination"/>
    <property type="evidence" value="ECO:0007669"/>
    <property type="project" value="InterPro"/>
</dbReference>
<keyword evidence="6" id="KW-0564">Palmitate</keyword>
<dbReference type="EMBL" id="NVCO01000075">
    <property type="protein sequence ID" value="PFT40651.1"/>
    <property type="molecule type" value="Genomic_DNA"/>
</dbReference>
<feature type="domain" description="Spore germination protein N-terminal" evidence="10">
    <location>
        <begin position="33"/>
        <end position="202"/>
    </location>
</feature>
<evidence type="ECO:0000256" key="2">
    <source>
        <dbReference type="ARBA" id="ARBA00007886"/>
    </source>
</evidence>
<accession>A0A9X7AK34</accession>
<keyword evidence="8" id="KW-1133">Transmembrane helix</keyword>
<dbReference type="GO" id="GO:0016020">
    <property type="term" value="C:membrane"/>
    <property type="evidence" value="ECO:0007669"/>
    <property type="project" value="UniProtKB-SubCell"/>
</dbReference>
<comment type="subcellular location">
    <subcellularLocation>
        <location evidence="1">Membrane</location>
        <topology evidence="1">Lipid-anchor</topology>
    </subcellularLocation>
</comment>
<keyword evidence="4" id="KW-0732">Signal</keyword>
<dbReference type="Pfam" id="PF05504">
    <property type="entry name" value="Spore_GerAC"/>
    <property type="match status" value="1"/>
</dbReference>